<keyword evidence="4" id="KW-1185">Reference proteome</keyword>
<accession>A0ABT8FHH2</accession>
<sequence>MKRHPASASAAAAALLCLLTLLVVLVPGPAPAAEGDSPEIRGRAVDAQGAPVPGATVALVDVSASDPLSDPEPGQASHGATAGEDGTFVLPAASVRSDRYVLAVCLSGATQWDRCSRDDGDLELLPTYVGTDGPHSNLLAVGGYFGGAESTAPIDLGDVRLEEPSVLRVVMGSTAAEAVYITALGSPSGFGLSEPVVDGVATFASIRPGGYQLQAIWPFGYSLSGHPTVRVGPGVTTVDLSGADPTVSGTVRVDGEAVADVPVTLVYQNPARPHDIWAQSRYSMRTDAAGRYAFVGVAPSSSPYLVRFGRQSGRLDDDGPVPYARQVLVEDRDADERFDLDVRSSRLGAVTGSVPFRAPRVRLHDASGALIGLRGTSAPRRRFAVPRLLPGTYLLEAQGEPTESGVTRFAHRRFEVRPGRTTRLGVLKAAPRTGSVTVRAPRGTTVQIEGGAPPWAEQPRTQHRRVSGRPVTFRHLIPGTYRVALTSDLSSRLLPPAREVRVGRGETRVRLRSGQPAGSLRGLLVDARTDLPWPWQDGFAHIVCAAATDGREYRAPVVRSPDGPRFKLATMRPGRYTCRVDISALPWHTLPYHLTIAEQYDVRGDAITEVRMPVGLTSG</sequence>
<protein>
    <submittedName>
        <fullName evidence="3">Carboxypeptidase-like regulatory domain-containing protein</fullName>
    </submittedName>
</protein>
<dbReference type="InterPro" id="IPR008969">
    <property type="entry name" value="CarboxyPept-like_regulatory"/>
</dbReference>
<evidence type="ECO:0000256" key="1">
    <source>
        <dbReference type="SAM" id="MobiDB-lite"/>
    </source>
</evidence>
<name>A0ABT8FHH2_9ACTN</name>
<evidence type="ECO:0000256" key="2">
    <source>
        <dbReference type="SAM" id="SignalP"/>
    </source>
</evidence>
<dbReference type="SUPFAM" id="SSF49464">
    <property type="entry name" value="Carboxypeptidase regulatory domain-like"/>
    <property type="match status" value="1"/>
</dbReference>
<feature type="signal peptide" evidence="2">
    <location>
        <begin position="1"/>
        <end position="32"/>
    </location>
</feature>
<gene>
    <name evidence="3" type="ORF">QWY28_14285</name>
</gene>
<evidence type="ECO:0000313" key="4">
    <source>
        <dbReference type="Proteomes" id="UP001168620"/>
    </source>
</evidence>
<dbReference type="RefSeq" id="WP_300953226.1">
    <property type="nucleotide sequence ID" value="NZ_JAUHJQ010000005.1"/>
</dbReference>
<organism evidence="3 4">
    <name type="scientific">Nocardioides oceani</name>
    <dbReference type="NCBI Taxonomy" id="3058369"/>
    <lineage>
        <taxon>Bacteria</taxon>
        <taxon>Bacillati</taxon>
        <taxon>Actinomycetota</taxon>
        <taxon>Actinomycetes</taxon>
        <taxon>Propionibacteriales</taxon>
        <taxon>Nocardioidaceae</taxon>
        <taxon>Nocardioides</taxon>
    </lineage>
</organism>
<proteinExistence type="predicted"/>
<evidence type="ECO:0000313" key="3">
    <source>
        <dbReference type="EMBL" id="MDN4174127.1"/>
    </source>
</evidence>
<feature type="chain" id="PRO_5046313223" evidence="2">
    <location>
        <begin position="33"/>
        <end position="619"/>
    </location>
</feature>
<comment type="caution">
    <text evidence="3">The sequence shown here is derived from an EMBL/GenBank/DDBJ whole genome shotgun (WGS) entry which is preliminary data.</text>
</comment>
<dbReference type="EMBL" id="JAUHJQ010000005">
    <property type="protein sequence ID" value="MDN4174127.1"/>
    <property type="molecule type" value="Genomic_DNA"/>
</dbReference>
<reference evidence="3" key="1">
    <citation type="submission" date="2023-06" db="EMBL/GenBank/DDBJ databases">
        <title>Draft genome sequence of Nocardioides sp. SOB77.</title>
        <authorList>
            <person name="Zhang G."/>
        </authorList>
    </citation>
    <scope>NUCLEOTIDE SEQUENCE</scope>
    <source>
        <strain evidence="3">SOB77</strain>
    </source>
</reference>
<dbReference type="Proteomes" id="UP001168620">
    <property type="component" value="Unassembled WGS sequence"/>
</dbReference>
<keyword evidence="2" id="KW-0732">Signal</keyword>
<feature type="region of interest" description="Disordered" evidence="1">
    <location>
        <begin position="64"/>
        <end position="83"/>
    </location>
</feature>